<evidence type="ECO:0000313" key="4">
    <source>
        <dbReference type="EMBL" id="KAF7374395.1"/>
    </source>
</evidence>
<feature type="region of interest" description="Disordered" evidence="2">
    <location>
        <begin position="324"/>
        <end position="366"/>
    </location>
</feature>
<sequence>MAQHTTSDDQQVSINFEEFIDSGPMESYTPPVEGVPPGPLSPVAPENDASTFSTHSLAIRSHSFGEQSPGPQLFLPSSGGRRPRAQSDNTVFRSQISFHFDHYDTFAVADDDLPSSNLPPDGSLYSLSPLSTSPLSPDQGQTNALWRIRDGSNPVGHPALSLSTELFSPRFSGPASDASSPSLLSPDPGQTNAEWSIRHESNASGPPTLSPNPGLLSPWTAGPGSDASSIRSSSSSPSRSHFFDPSFLFPDSEFDPSSWSGGSPDPPRHDLQTDLHDQSSSLDEEPTIRGRLVQRRERRKSRHLSSIGSVARVLFEDLSLVDRPSADRSHYNDPTAQYHPQSATHSIGAASSSPTEAFYGHRHGSAISPASSLSNLEGSFVNLPGGLKPPSFDAGRSRSRSKDPVPVDAVSHGDRADKSAARESRRRHASPYPAAGPSMSQVGGNRTEWSLENPSSELTYDFAARGLDPSDAQALFTTNPSPAVDAAGSSSSSFSWNAGQPSQEGDGDAVYRPSVATPATRRASNRRRKDPSKRGAHICYLCGADFTALHNLNFHIDSHLSRKNHECRECRQRFGTPQVLEAS</sequence>
<dbReference type="Proteomes" id="UP000623467">
    <property type="component" value="Unassembled WGS sequence"/>
</dbReference>
<evidence type="ECO:0000256" key="2">
    <source>
        <dbReference type="SAM" id="MobiDB-lite"/>
    </source>
</evidence>
<dbReference type="PROSITE" id="PS00028">
    <property type="entry name" value="ZINC_FINGER_C2H2_1"/>
    <property type="match status" value="1"/>
</dbReference>
<keyword evidence="1" id="KW-0862">Zinc</keyword>
<feature type="compositionally biased region" description="Low complexity" evidence="2">
    <location>
        <begin position="225"/>
        <end position="240"/>
    </location>
</feature>
<feature type="compositionally biased region" description="Low complexity" evidence="2">
    <location>
        <begin position="172"/>
        <end position="189"/>
    </location>
</feature>
<evidence type="ECO:0000256" key="1">
    <source>
        <dbReference type="PROSITE-ProRule" id="PRU00042"/>
    </source>
</evidence>
<accession>A0A8H7DHD6</accession>
<gene>
    <name evidence="4" type="ORF">MSAN_00323500</name>
</gene>
<organism evidence="4 5">
    <name type="scientific">Mycena sanguinolenta</name>
    <dbReference type="NCBI Taxonomy" id="230812"/>
    <lineage>
        <taxon>Eukaryota</taxon>
        <taxon>Fungi</taxon>
        <taxon>Dikarya</taxon>
        <taxon>Basidiomycota</taxon>
        <taxon>Agaricomycotina</taxon>
        <taxon>Agaricomycetes</taxon>
        <taxon>Agaricomycetidae</taxon>
        <taxon>Agaricales</taxon>
        <taxon>Marasmiineae</taxon>
        <taxon>Mycenaceae</taxon>
        <taxon>Mycena</taxon>
    </lineage>
</organism>
<dbReference type="OrthoDB" id="3437960at2759"/>
<feature type="compositionally biased region" description="Basic residues" evidence="2">
    <location>
        <begin position="292"/>
        <end position="303"/>
    </location>
</feature>
<proteinExistence type="predicted"/>
<feature type="region of interest" description="Disordered" evidence="2">
    <location>
        <begin position="473"/>
        <end position="530"/>
    </location>
</feature>
<keyword evidence="5" id="KW-1185">Reference proteome</keyword>
<protein>
    <recommendedName>
        <fullName evidence="3">C2H2-type domain-containing protein</fullName>
    </recommendedName>
</protein>
<feature type="compositionally biased region" description="Pro residues" evidence="2">
    <location>
        <begin position="33"/>
        <end position="42"/>
    </location>
</feature>
<comment type="caution">
    <text evidence="4">The sequence shown here is derived from an EMBL/GenBank/DDBJ whole genome shotgun (WGS) entry which is preliminary data.</text>
</comment>
<feature type="compositionally biased region" description="Polar residues" evidence="2">
    <location>
        <begin position="332"/>
        <end position="355"/>
    </location>
</feature>
<evidence type="ECO:0000259" key="3">
    <source>
        <dbReference type="PROSITE" id="PS50157"/>
    </source>
</evidence>
<dbReference type="GO" id="GO:0008270">
    <property type="term" value="F:zinc ion binding"/>
    <property type="evidence" value="ECO:0007669"/>
    <property type="project" value="UniProtKB-KW"/>
</dbReference>
<evidence type="ECO:0000313" key="5">
    <source>
        <dbReference type="Proteomes" id="UP000623467"/>
    </source>
</evidence>
<reference evidence="4" key="1">
    <citation type="submission" date="2020-05" db="EMBL/GenBank/DDBJ databases">
        <title>Mycena genomes resolve the evolution of fungal bioluminescence.</title>
        <authorList>
            <person name="Tsai I.J."/>
        </authorList>
    </citation>
    <scope>NUCLEOTIDE SEQUENCE</scope>
    <source>
        <strain evidence="4">160909Yilan</strain>
    </source>
</reference>
<dbReference type="InterPro" id="IPR036236">
    <property type="entry name" value="Znf_C2H2_sf"/>
</dbReference>
<feature type="compositionally biased region" description="Basic and acidic residues" evidence="2">
    <location>
        <begin position="266"/>
        <end position="277"/>
    </location>
</feature>
<feature type="domain" description="C2H2-type" evidence="3">
    <location>
        <begin position="537"/>
        <end position="564"/>
    </location>
</feature>
<dbReference type="InterPro" id="IPR013087">
    <property type="entry name" value="Znf_C2H2_type"/>
</dbReference>
<feature type="region of interest" description="Disordered" evidence="2">
    <location>
        <begin position="20"/>
        <end position="87"/>
    </location>
</feature>
<feature type="region of interest" description="Disordered" evidence="2">
    <location>
        <begin position="387"/>
        <end position="452"/>
    </location>
</feature>
<dbReference type="SUPFAM" id="SSF57667">
    <property type="entry name" value="beta-beta-alpha zinc fingers"/>
    <property type="match status" value="1"/>
</dbReference>
<feature type="region of interest" description="Disordered" evidence="2">
    <location>
        <begin position="254"/>
        <end position="303"/>
    </location>
</feature>
<keyword evidence="1" id="KW-0479">Metal-binding</keyword>
<feature type="compositionally biased region" description="Polar residues" evidence="2">
    <location>
        <begin position="438"/>
        <end position="452"/>
    </location>
</feature>
<dbReference type="PROSITE" id="PS50157">
    <property type="entry name" value="ZINC_FINGER_C2H2_2"/>
    <property type="match status" value="1"/>
</dbReference>
<name>A0A8H7DHD6_9AGAR</name>
<feature type="region of interest" description="Disordered" evidence="2">
    <location>
        <begin position="170"/>
        <end position="240"/>
    </location>
</feature>
<dbReference type="EMBL" id="JACAZH010000002">
    <property type="protein sequence ID" value="KAF7374395.1"/>
    <property type="molecule type" value="Genomic_DNA"/>
</dbReference>
<feature type="compositionally biased region" description="Basic and acidic residues" evidence="2">
    <location>
        <begin position="400"/>
        <end position="423"/>
    </location>
</feature>
<keyword evidence="1" id="KW-0863">Zinc-finger</keyword>
<dbReference type="Gene3D" id="3.30.160.60">
    <property type="entry name" value="Classic Zinc Finger"/>
    <property type="match status" value="1"/>
</dbReference>
<dbReference type="AlphaFoldDB" id="A0A8H7DHD6"/>